<gene>
    <name evidence="2" type="ORF">JSY38_10315</name>
</gene>
<feature type="transmembrane region" description="Helical" evidence="1">
    <location>
        <begin position="193"/>
        <end position="214"/>
    </location>
</feature>
<feature type="transmembrane region" description="Helical" evidence="1">
    <location>
        <begin position="73"/>
        <end position="95"/>
    </location>
</feature>
<proteinExistence type="predicted"/>
<keyword evidence="1" id="KW-0472">Membrane</keyword>
<name>A0ABX7IJW1_9GAMM</name>
<keyword evidence="3" id="KW-1185">Reference proteome</keyword>
<dbReference type="EMBL" id="CP070273">
    <property type="protein sequence ID" value="QRV22480.1"/>
    <property type="molecule type" value="Genomic_DNA"/>
</dbReference>
<dbReference type="Proteomes" id="UP000644167">
    <property type="component" value="Chromosome"/>
</dbReference>
<protein>
    <submittedName>
        <fullName evidence="2">Uncharacterized protein</fullName>
    </submittedName>
</protein>
<evidence type="ECO:0000313" key="2">
    <source>
        <dbReference type="EMBL" id="QRV22480.1"/>
    </source>
</evidence>
<organism evidence="2 3">
    <name type="scientific">Marinomonas foliarum</name>
    <dbReference type="NCBI Taxonomy" id="491950"/>
    <lineage>
        <taxon>Bacteria</taxon>
        <taxon>Pseudomonadati</taxon>
        <taxon>Pseudomonadota</taxon>
        <taxon>Gammaproteobacteria</taxon>
        <taxon>Oceanospirillales</taxon>
        <taxon>Oceanospirillaceae</taxon>
        <taxon>Marinomonas</taxon>
    </lineage>
</organism>
<accession>A0ABX7IJW1</accession>
<feature type="transmembrane region" description="Helical" evidence="1">
    <location>
        <begin position="151"/>
        <end position="173"/>
    </location>
</feature>
<dbReference type="RefSeq" id="WP_205113170.1">
    <property type="nucleotide sequence ID" value="NZ_CP070273.1"/>
</dbReference>
<reference evidence="2 3" key="1">
    <citation type="submission" date="2021-02" db="EMBL/GenBank/DDBJ databases">
        <title>The genome of Marinomonas foliarum JZW.</title>
        <authorList>
            <person name="Sun M."/>
        </authorList>
    </citation>
    <scope>NUCLEOTIDE SEQUENCE [LARGE SCALE GENOMIC DNA]</scope>
    <source>
        <strain evidence="2 3">JZW</strain>
    </source>
</reference>
<feature type="transmembrane region" description="Helical" evidence="1">
    <location>
        <begin position="40"/>
        <end position="61"/>
    </location>
</feature>
<evidence type="ECO:0000313" key="3">
    <source>
        <dbReference type="Proteomes" id="UP000644167"/>
    </source>
</evidence>
<sequence length="231" mass="27177">MNKEIIFARKSKYDNFINSLNKAMKKETFHYLYTNGKINLPITISITFMSLLTIFSCLITSNIIKNEPNHTDIFLIVSYSIAIASSFLTMAYLLLKSIKRIFKYKLWNKLNREKINIEIILEAINENKENFNSIKSILEKKAEPRFASLQWIFGIAFLIIKTLILLSTSLEVIEYLTKNEDGLFEFLVLNKRFNTFDFIAYLLLITLIINIYLFKREKEMTSDLKKILCFM</sequence>
<evidence type="ECO:0000256" key="1">
    <source>
        <dbReference type="SAM" id="Phobius"/>
    </source>
</evidence>
<keyword evidence="1" id="KW-0812">Transmembrane</keyword>
<keyword evidence="1" id="KW-1133">Transmembrane helix</keyword>